<accession>A0ACC0BUR9</accession>
<dbReference type="Proteomes" id="UP001060085">
    <property type="component" value="Linkage Group LG02"/>
</dbReference>
<reference evidence="2" key="1">
    <citation type="journal article" date="2023" name="Nat. Plants">
        <title>Single-cell RNA sequencing provides a high-resolution roadmap for understanding the multicellular compartmentation of specialized metabolism.</title>
        <authorList>
            <person name="Sun S."/>
            <person name="Shen X."/>
            <person name="Li Y."/>
            <person name="Li Y."/>
            <person name="Wang S."/>
            <person name="Li R."/>
            <person name="Zhang H."/>
            <person name="Shen G."/>
            <person name="Guo B."/>
            <person name="Wei J."/>
            <person name="Xu J."/>
            <person name="St-Pierre B."/>
            <person name="Chen S."/>
            <person name="Sun C."/>
        </authorList>
    </citation>
    <scope>NUCLEOTIDE SEQUENCE [LARGE SCALE GENOMIC DNA]</scope>
</reference>
<gene>
    <name evidence="1" type="ORF">M9H77_07368</name>
</gene>
<organism evidence="1 2">
    <name type="scientific">Catharanthus roseus</name>
    <name type="common">Madagascar periwinkle</name>
    <name type="synonym">Vinca rosea</name>
    <dbReference type="NCBI Taxonomy" id="4058"/>
    <lineage>
        <taxon>Eukaryota</taxon>
        <taxon>Viridiplantae</taxon>
        <taxon>Streptophyta</taxon>
        <taxon>Embryophyta</taxon>
        <taxon>Tracheophyta</taxon>
        <taxon>Spermatophyta</taxon>
        <taxon>Magnoliopsida</taxon>
        <taxon>eudicotyledons</taxon>
        <taxon>Gunneridae</taxon>
        <taxon>Pentapetalae</taxon>
        <taxon>asterids</taxon>
        <taxon>lamiids</taxon>
        <taxon>Gentianales</taxon>
        <taxon>Apocynaceae</taxon>
        <taxon>Rauvolfioideae</taxon>
        <taxon>Vinceae</taxon>
        <taxon>Catharanthinae</taxon>
        <taxon>Catharanthus</taxon>
    </lineage>
</organism>
<evidence type="ECO:0000313" key="2">
    <source>
        <dbReference type="Proteomes" id="UP001060085"/>
    </source>
</evidence>
<sequence length="168" mass="18328">MESIGKLFLIDLGQVSISRSTSGGLLLDYYDQNILHKTLEYGISLEGGSPARPNDHKLVILVLQVTQSQQSRSKGLRAQIHFDSQSVCGLGCKSIRGYYPLGPSRSAQAADSHLKVWRKKTQFLTHQVTCPAPDQTKSLVNLPPDHSAAPSAAPFLSPPRHFPILITA</sequence>
<proteinExistence type="predicted"/>
<keyword evidence="2" id="KW-1185">Reference proteome</keyword>
<name>A0ACC0BUR9_CATRO</name>
<protein>
    <submittedName>
        <fullName evidence="1">Uncharacterized protein</fullName>
    </submittedName>
</protein>
<evidence type="ECO:0000313" key="1">
    <source>
        <dbReference type="EMBL" id="KAI5676418.1"/>
    </source>
</evidence>
<comment type="caution">
    <text evidence="1">The sequence shown here is derived from an EMBL/GenBank/DDBJ whole genome shotgun (WGS) entry which is preliminary data.</text>
</comment>
<dbReference type="EMBL" id="CM044702">
    <property type="protein sequence ID" value="KAI5676418.1"/>
    <property type="molecule type" value="Genomic_DNA"/>
</dbReference>